<evidence type="ECO:0000256" key="4">
    <source>
        <dbReference type="SAM" id="MobiDB-lite"/>
    </source>
</evidence>
<evidence type="ECO:0000256" key="3">
    <source>
        <dbReference type="PIRSR" id="PIRSR613078-2"/>
    </source>
</evidence>
<feature type="active site" description="Tele-phosphohistidine intermediate" evidence="2">
    <location>
        <position position="25"/>
    </location>
</feature>
<dbReference type="CDD" id="cd07067">
    <property type="entry name" value="HP_PGM_like"/>
    <property type="match status" value="1"/>
</dbReference>
<reference evidence="5 6" key="1">
    <citation type="submission" date="2020-08" db="EMBL/GenBank/DDBJ databases">
        <title>Genome sequencing of Purple Non-Sulfur Bacteria from various extreme environments.</title>
        <authorList>
            <person name="Mayer M."/>
        </authorList>
    </citation>
    <scope>NUCLEOTIDE SEQUENCE [LARGE SCALE GENOMIC DNA]</scope>
    <source>
        <strain evidence="5 6">JA131</strain>
    </source>
</reference>
<dbReference type="GO" id="GO:0004331">
    <property type="term" value="F:fructose-2,6-bisphosphate 2-phosphatase activity"/>
    <property type="evidence" value="ECO:0007669"/>
    <property type="project" value="TreeGrafter"/>
</dbReference>
<feature type="active site" description="Proton donor/acceptor" evidence="2">
    <location>
        <position position="100"/>
    </location>
</feature>
<dbReference type="Pfam" id="PF00300">
    <property type="entry name" value="His_Phos_1"/>
    <property type="match status" value="1"/>
</dbReference>
<dbReference type="SMART" id="SM00855">
    <property type="entry name" value="PGAM"/>
    <property type="match status" value="1"/>
</dbReference>
<protein>
    <submittedName>
        <fullName evidence="5">Putative phosphoglycerate mutase</fullName>
        <ecNumber evidence="5">5.4.2.12</ecNumber>
    </submittedName>
</protein>
<dbReference type="GO" id="GO:0043456">
    <property type="term" value="P:regulation of pentose-phosphate shunt"/>
    <property type="evidence" value="ECO:0007669"/>
    <property type="project" value="TreeGrafter"/>
</dbReference>
<dbReference type="PANTHER" id="PTHR46517:SF1">
    <property type="entry name" value="FRUCTOSE-2,6-BISPHOSPHATASE TIGAR"/>
    <property type="match status" value="1"/>
</dbReference>
<evidence type="ECO:0000313" key="5">
    <source>
        <dbReference type="EMBL" id="MBB4266853.1"/>
    </source>
</evidence>
<dbReference type="GO" id="GO:0004619">
    <property type="term" value="F:phosphoglycerate mutase activity"/>
    <property type="evidence" value="ECO:0007669"/>
    <property type="project" value="UniProtKB-EC"/>
</dbReference>
<accession>A0A7W6WAH5</accession>
<keyword evidence="6" id="KW-1185">Reference proteome</keyword>
<evidence type="ECO:0000256" key="2">
    <source>
        <dbReference type="PIRSR" id="PIRSR613078-1"/>
    </source>
</evidence>
<dbReference type="AlphaFoldDB" id="A0A7W6WAH5"/>
<evidence type="ECO:0000313" key="6">
    <source>
        <dbReference type="Proteomes" id="UP000554286"/>
    </source>
</evidence>
<evidence type="ECO:0000256" key="1">
    <source>
        <dbReference type="ARBA" id="ARBA00022801"/>
    </source>
</evidence>
<gene>
    <name evidence="5" type="ORF">GGD89_002489</name>
</gene>
<organism evidence="5 6">
    <name type="scientific">Roseospira visakhapatnamensis</name>
    <dbReference type="NCBI Taxonomy" id="390880"/>
    <lineage>
        <taxon>Bacteria</taxon>
        <taxon>Pseudomonadati</taxon>
        <taxon>Pseudomonadota</taxon>
        <taxon>Alphaproteobacteria</taxon>
        <taxon>Rhodospirillales</taxon>
        <taxon>Rhodospirillaceae</taxon>
        <taxon>Roseospira</taxon>
    </lineage>
</organism>
<sequence>MSSASLDTSPPVRALLDGPFWFIRHGQSTTNAEDLVAGWLDAPLTDLGHAQAAEAADALAALPLASVVVTGLIRTHQTAAPLIERLGARLTPIIEPGLNERNWGDLEGKTLDLRPGTFYDPPGGETWDEFADRIWAAAAALRVPAPALVVGHSGTFRALLYKLGFGKVKPAVGNAAPVRFVPIDPPPDGRPPWRLEDLDGTPIPIKPVKDSAA</sequence>
<dbReference type="InterPro" id="IPR029033">
    <property type="entry name" value="His_PPase_superfam"/>
</dbReference>
<keyword evidence="1" id="KW-0378">Hydrolase</keyword>
<dbReference type="EMBL" id="JACIGK010000018">
    <property type="protein sequence ID" value="MBB4266853.1"/>
    <property type="molecule type" value="Genomic_DNA"/>
</dbReference>
<feature type="binding site" evidence="3">
    <location>
        <begin position="24"/>
        <end position="31"/>
    </location>
    <ligand>
        <name>substrate</name>
    </ligand>
</feature>
<name>A0A7W6WAH5_9PROT</name>
<keyword evidence="5" id="KW-0413">Isomerase</keyword>
<dbReference type="Proteomes" id="UP000554286">
    <property type="component" value="Unassembled WGS sequence"/>
</dbReference>
<feature type="binding site" evidence="3">
    <location>
        <position position="74"/>
    </location>
    <ligand>
        <name>substrate</name>
    </ligand>
</feature>
<dbReference type="InterPro" id="IPR051695">
    <property type="entry name" value="Phosphoglycerate_Mutase"/>
</dbReference>
<dbReference type="SUPFAM" id="SSF53254">
    <property type="entry name" value="Phosphoglycerate mutase-like"/>
    <property type="match status" value="1"/>
</dbReference>
<dbReference type="PANTHER" id="PTHR46517">
    <property type="entry name" value="FRUCTOSE-2,6-BISPHOSPHATASE TIGAR"/>
    <property type="match status" value="1"/>
</dbReference>
<dbReference type="InterPro" id="IPR013078">
    <property type="entry name" value="His_Pase_superF_clade-1"/>
</dbReference>
<dbReference type="GO" id="GO:0005829">
    <property type="term" value="C:cytosol"/>
    <property type="evidence" value="ECO:0007669"/>
    <property type="project" value="TreeGrafter"/>
</dbReference>
<comment type="caution">
    <text evidence="5">The sequence shown here is derived from an EMBL/GenBank/DDBJ whole genome shotgun (WGS) entry which is preliminary data.</text>
</comment>
<dbReference type="RefSeq" id="WP_184045671.1">
    <property type="nucleotide sequence ID" value="NZ_JACIGK010000018.1"/>
</dbReference>
<proteinExistence type="predicted"/>
<dbReference type="Gene3D" id="3.40.50.1240">
    <property type="entry name" value="Phosphoglycerate mutase-like"/>
    <property type="match status" value="1"/>
</dbReference>
<dbReference type="EC" id="5.4.2.12" evidence="5"/>
<feature type="region of interest" description="Disordered" evidence="4">
    <location>
        <begin position="183"/>
        <end position="213"/>
    </location>
</feature>
<dbReference type="GO" id="GO:0045820">
    <property type="term" value="P:negative regulation of glycolytic process"/>
    <property type="evidence" value="ECO:0007669"/>
    <property type="project" value="TreeGrafter"/>
</dbReference>